<evidence type="ECO:0000313" key="2">
    <source>
        <dbReference type="Proteomes" id="UP000824890"/>
    </source>
</evidence>
<name>A0ABQ8AXW4_BRANA</name>
<accession>A0ABQ8AXW4</accession>
<gene>
    <name evidence="1" type="ORF">HID58_046963</name>
</gene>
<proteinExistence type="predicted"/>
<organism evidence="1 2">
    <name type="scientific">Brassica napus</name>
    <name type="common">Rape</name>
    <dbReference type="NCBI Taxonomy" id="3708"/>
    <lineage>
        <taxon>Eukaryota</taxon>
        <taxon>Viridiplantae</taxon>
        <taxon>Streptophyta</taxon>
        <taxon>Embryophyta</taxon>
        <taxon>Tracheophyta</taxon>
        <taxon>Spermatophyta</taxon>
        <taxon>Magnoliopsida</taxon>
        <taxon>eudicotyledons</taxon>
        <taxon>Gunneridae</taxon>
        <taxon>Pentapetalae</taxon>
        <taxon>rosids</taxon>
        <taxon>malvids</taxon>
        <taxon>Brassicales</taxon>
        <taxon>Brassicaceae</taxon>
        <taxon>Brassiceae</taxon>
        <taxon>Brassica</taxon>
    </lineage>
</organism>
<dbReference type="Proteomes" id="UP000824890">
    <property type="component" value="Unassembled WGS sequence"/>
</dbReference>
<keyword evidence="2" id="KW-1185">Reference proteome</keyword>
<comment type="caution">
    <text evidence="1">The sequence shown here is derived from an EMBL/GenBank/DDBJ whole genome shotgun (WGS) entry which is preliminary data.</text>
</comment>
<protein>
    <submittedName>
        <fullName evidence="1">Uncharacterized protein</fullName>
    </submittedName>
</protein>
<dbReference type="EMBL" id="JAGKQM010000012">
    <property type="protein sequence ID" value="KAH0897395.1"/>
    <property type="molecule type" value="Genomic_DNA"/>
</dbReference>
<evidence type="ECO:0000313" key="1">
    <source>
        <dbReference type="EMBL" id="KAH0897395.1"/>
    </source>
</evidence>
<reference evidence="1 2" key="1">
    <citation type="submission" date="2021-05" db="EMBL/GenBank/DDBJ databases">
        <title>Genome Assembly of Synthetic Allotetraploid Brassica napus Reveals Homoeologous Exchanges between Subgenomes.</title>
        <authorList>
            <person name="Davis J.T."/>
        </authorList>
    </citation>
    <scope>NUCLEOTIDE SEQUENCE [LARGE SCALE GENOMIC DNA]</scope>
    <source>
        <strain evidence="2">cv. Da-Ae</strain>
        <tissue evidence="1">Seedling</tissue>
    </source>
</reference>
<sequence length="243" mass="27570">MYLIFRVFSVGTETTEVEDLKEGLPERLFSTDRFPSERVNMYSAVDLLLAVRGALNGMPEMGEHDSGVCISVVVQPFLEISETHEERWGSHYGGGDAEYPLYVHSEIDTAKKRKGKGKGVCGSRERSVLKQRRKHYAIDIYKSLVVPLLGMYIEYVYIVDEFDNEGAKLMKVGVYIYCDDVHTICVHVEFVYMVVYVGVYIYSDDVHTICVLRKVVVSHQLGSVLFVTLCIKCDEENHVFVSG</sequence>